<evidence type="ECO:0000256" key="2">
    <source>
        <dbReference type="SAM" id="Coils"/>
    </source>
</evidence>
<proteinExistence type="inferred from homology"/>
<evidence type="ECO:0000256" key="1">
    <source>
        <dbReference type="ARBA" id="ARBA00005474"/>
    </source>
</evidence>
<keyword evidence="5" id="KW-1185">Reference proteome</keyword>
<accession>A0A9Q0U5N0</accession>
<dbReference type="PANTHER" id="PTHR31301">
    <property type="entry name" value="LOB DOMAIN-CONTAINING PROTEIN 4-RELATED"/>
    <property type="match status" value="1"/>
</dbReference>
<dbReference type="InterPro" id="IPR004883">
    <property type="entry name" value="LOB"/>
</dbReference>
<feature type="coiled-coil region" evidence="2">
    <location>
        <begin position="97"/>
        <end position="131"/>
    </location>
</feature>
<comment type="caution">
    <text evidence="4">The sequence shown here is derived from an EMBL/GenBank/DDBJ whole genome shotgun (WGS) entry which is preliminary data.</text>
</comment>
<keyword evidence="2" id="KW-0175">Coiled coil</keyword>
<reference evidence="4" key="1">
    <citation type="submission" date="2022-11" db="EMBL/GenBank/DDBJ databases">
        <authorList>
            <person name="Hyden B.L."/>
            <person name="Feng K."/>
            <person name="Yates T."/>
            <person name="Jawdy S."/>
            <person name="Smart L.B."/>
            <person name="Muchero W."/>
        </authorList>
    </citation>
    <scope>NUCLEOTIDE SEQUENCE</scope>
    <source>
        <tissue evidence="4">Shoot tip</tissue>
    </source>
</reference>
<organism evidence="4 5">
    <name type="scientific">Salix koriyanagi</name>
    <dbReference type="NCBI Taxonomy" id="2511006"/>
    <lineage>
        <taxon>Eukaryota</taxon>
        <taxon>Viridiplantae</taxon>
        <taxon>Streptophyta</taxon>
        <taxon>Embryophyta</taxon>
        <taxon>Tracheophyta</taxon>
        <taxon>Spermatophyta</taxon>
        <taxon>Magnoliopsida</taxon>
        <taxon>eudicotyledons</taxon>
        <taxon>Gunneridae</taxon>
        <taxon>Pentapetalae</taxon>
        <taxon>rosids</taxon>
        <taxon>fabids</taxon>
        <taxon>Malpighiales</taxon>
        <taxon>Salicaceae</taxon>
        <taxon>Saliceae</taxon>
        <taxon>Salix</taxon>
    </lineage>
</organism>
<dbReference type="AlphaFoldDB" id="A0A9Q0U5N0"/>
<reference evidence="4" key="2">
    <citation type="journal article" date="2023" name="Int. J. Mol. Sci.">
        <title>De Novo Assembly and Annotation of 11 Diverse Shrub Willow (Salix) Genomes Reveals Novel Gene Organization in Sex-Linked Regions.</title>
        <authorList>
            <person name="Hyden B."/>
            <person name="Feng K."/>
            <person name="Yates T.B."/>
            <person name="Jawdy S."/>
            <person name="Cereghino C."/>
            <person name="Smart L.B."/>
            <person name="Muchero W."/>
        </authorList>
    </citation>
    <scope>NUCLEOTIDE SEQUENCE</scope>
    <source>
        <tissue evidence="4">Shoot tip</tissue>
    </source>
</reference>
<evidence type="ECO:0000313" key="4">
    <source>
        <dbReference type="EMBL" id="KAJ6723846.1"/>
    </source>
</evidence>
<protein>
    <submittedName>
        <fullName evidence="4">LOB DOMAIN-CONTAINING PROTEIN 1-LIKE</fullName>
    </submittedName>
</protein>
<evidence type="ECO:0000313" key="5">
    <source>
        <dbReference type="Proteomes" id="UP001151752"/>
    </source>
</evidence>
<comment type="similarity">
    <text evidence="1">Belongs to the LOB domain-containing protein family.</text>
</comment>
<dbReference type="Proteomes" id="UP001151752">
    <property type="component" value="Chromosome 14"/>
</dbReference>
<gene>
    <name evidence="4" type="ORF">OIU74_008242</name>
</gene>
<feature type="domain" description="LOB" evidence="3">
    <location>
        <begin position="13"/>
        <end position="118"/>
    </location>
</feature>
<sequence length="177" mass="20376">MSSEALTRTRAHQPCAACRMLRRRCDSNCMLAPYFPGDEAEKFFGVHKVFGASNVIRMIQVEHHMYLSLPSLVLQFTIIYEATSRLRDPVYGSAGTIFHLQKMVEELKIQVESMRAQVVQLQEQKNQLLGILMNVRHLDSTSSIHDRKFDGGDLMLDEDPLMAYDPITFFTENDWTF</sequence>
<evidence type="ECO:0000259" key="3">
    <source>
        <dbReference type="PROSITE" id="PS50891"/>
    </source>
</evidence>
<dbReference type="PANTHER" id="PTHR31301:SF77">
    <property type="entry name" value="LOB DOMAIN-CONTAINING PROTEIN 1-LIKE"/>
    <property type="match status" value="1"/>
</dbReference>
<dbReference type="Pfam" id="PF03195">
    <property type="entry name" value="LOB"/>
    <property type="match status" value="1"/>
</dbReference>
<dbReference type="PROSITE" id="PS50891">
    <property type="entry name" value="LOB"/>
    <property type="match status" value="1"/>
</dbReference>
<dbReference type="EMBL" id="JAPFFM010000013">
    <property type="protein sequence ID" value="KAJ6723846.1"/>
    <property type="molecule type" value="Genomic_DNA"/>
</dbReference>
<name>A0A9Q0U5N0_9ROSI</name>